<evidence type="ECO:0000313" key="6">
    <source>
        <dbReference type="EMBL" id="RDW26289.1"/>
    </source>
</evidence>
<dbReference type="VEuPathDB" id="FungiDB:YALI0_D01914g"/>
<dbReference type="KEGG" id="yli:2910479"/>
<dbReference type="Pfam" id="PF02582">
    <property type="entry name" value="DUF155"/>
    <property type="match status" value="1"/>
</dbReference>
<evidence type="ECO:0000256" key="1">
    <source>
        <dbReference type="ARBA" id="ARBA00008306"/>
    </source>
</evidence>
<evidence type="ECO:0000313" key="5">
    <source>
        <dbReference type="EMBL" id="AOW03448.1"/>
    </source>
</evidence>
<sequence length="590" mass="66967">METLLLFFPNSTSTSTMSNQTQMSKRSPSILVTDVRTNPVRPAPFAGGRRQSFSKRPKSKGNKFSNISVSGLLDGAPAKRLQHDYQSTVQKARGIPQRTSKQSQKLVLIPDESPSYDDDDEDAYGVPIPGKLKGHELFDLNTDADAYDEANAKVYVTDVPRRSIAERMSKDARDAKLPRVTAYCTAEGYRLKATAEFLQENHEIRPRIYDEALFAPYYLPLLPGEDGCRVRSSPPLRNAVGESLMETLIETSENTDHHFEYYGADGEEPTDFSPKDAPIPLKEESTSPESLSEPQPGSSNDTHKSDAPPPTTKRLPTLPDLKRHAELFIFSYGVAVFWNFTEAQEKEILADLVFASEERKEEGSGSVDEDYEEEFSHNTTGQDWGKLGSRSYRHAERHEIETEEFHFVYSPQAERPRIFNDMITLRSGDHMVKLAMSHAIAQSTKLCRFEARMDTNMHNVKHVPKVLALTGKLGMQREDVLKMSGKLFQLRVDVNLSSNVLDTPDFFWEAEPSLHPLYSAVREYLEIDQRILVINERCKVFLDFIDIIADSIAEFNMSRITWIIIILIVLSLIVSGFEIAFRYSMLRRRH</sequence>
<evidence type="ECO:0000256" key="3">
    <source>
        <dbReference type="SAM" id="Phobius"/>
    </source>
</evidence>
<reference evidence="6 8" key="2">
    <citation type="submission" date="2018-07" db="EMBL/GenBank/DDBJ databases">
        <title>Draft Genome Assemblies for Five Robust Yarrowia lipolytica Strains Exhibiting High Lipid Production and Pentose Sugar Utilization and Sugar Alcohol Secretion from Undetoxified Lignocellulosic Biomass Hydrolysates.</title>
        <authorList>
            <consortium name="DOE Joint Genome Institute"/>
            <person name="Walker C."/>
            <person name="Ryu S."/>
            <person name="Na H."/>
            <person name="Zane M."/>
            <person name="LaButti K."/>
            <person name="Lipzen A."/>
            <person name="Haridas S."/>
            <person name="Barry K."/>
            <person name="Grigoriev I.V."/>
            <person name="Quarterman J."/>
            <person name="Slininger P."/>
            <person name="Dien B."/>
            <person name="Trinh C.T."/>
        </authorList>
    </citation>
    <scope>NUCLEOTIDE SEQUENCE [LARGE SCALE GENOMIC DNA]</scope>
    <source>
        <strain evidence="6 8">YB392</strain>
    </source>
</reference>
<name>A0A1D8NCT0_YARLL</name>
<dbReference type="Proteomes" id="UP000256601">
    <property type="component" value="Unassembled WGS sequence"/>
</dbReference>
<dbReference type="EMBL" id="CP017556">
    <property type="protein sequence ID" value="AOW03448.1"/>
    <property type="molecule type" value="Genomic_DNA"/>
</dbReference>
<dbReference type="VEuPathDB" id="FungiDB:YALI1_D02150g"/>
<keyword evidence="3" id="KW-0472">Membrane</keyword>
<dbReference type="PANTHER" id="PTHR16255:SF4">
    <property type="entry name" value="SPORULATION PROTEIN RMD8"/>
    <property type="match status" value="1"/>
</dbReference>
<feature type="compositionally biased region" description="Basic residues" evidence="2">
    <location>
        <begin position="52"/>
        <end position="61"/>
    </location>
</feature>
<dbReference type="PANTHER" id="PTHR16255">
    <property type="entry name" value="REQUIRED FOR MEIOTIC NUCLEAR DIVISION PROTEIN 1 HOMOLOG"/>
    <property type="match status" value="1"/>
</dbReference>
<feature type="region of interest" description="Disordered" evidence="2">
    <location>
        <begin position="359"/>
        <end position="387"/>
    </location>
</feature>
<evidence type="ECO:0000259" key="4">
    <source>
        <dbReference type="Pfam" id="PF02582"/>
    </source>
</evidence>
<feature type="region of interest" description="Disordered" evidence="2">
    <location>
        <begin position="38"/>
        <end position="66"/>
    </location>
</feature>
<comment type="similarity">
    <text evidence="1">Belongs to the RMD1/sif2 family.</text>
</comment>
<feature type="compositionally biased region" description="Low complexity" evidence="2">
    <location>
        <begin position="287"/>
        <end position="296"/>
    </location>
</feature>
<keyword evidence="3" id="KW-1133">Transmembrane helix</keyword>
<dbReference type="InterPro" id="IPR051624">
    <property type="entry name" value="RMD1/Sad1-interacting"/>
</dbReference>
<feature type="transmembrane region" description="Helical" evidence="3">
    <location>
        <begin position="560"/>
        <end position="581"/>
    </location>
</feature>
<protein>
    <recommendedName>
        <fullName evidence="4">DUF155 domain-containing protein</fullName>
    </recommendedName>
</protein>
<reference evidence="5 7" key="1">
    <citation type="journal article" date="2016" name="PLoS ONE">
        <title>Sequence Assembly of Yarrowia lipolytica Strain W29/CLIB89 Shows Transposable Element Diversity.</title>
        <authorList>
            <person name="Magnan C."/>
            <person name="Yu J."/>
            <person name="Chang I."/>
            <person name="Jahn E."/>
            <person name="Kanomata Y."/>
            <person name="Wu J."/>
            <person name="Zeller M."/>
            <person name="Oakes M."/>
            <person name="Baldi P."/>
            <person name="Sandmeyer S."/>
        </authorList>
    </citation>
    <scope>NUCLEOTIDE SEQUENCE [LARGE SCALE GENOMIC DNA]</scope>
    <source>
        <strain evidence="5">CLIB89</strain>
        <strain evidence="7">CLIB89(W29)</strain>
    </source>
</reference>
<accession>A0A1D8NCT0</accession>
<proteinExistence type="inferred from homology"/>
<evidence type="ECO:0000256" key="2">
    <source>
        <dbReference type="SAM" id="MobiDB-lite"/>
    </source>
</evidence>
<evidence type="ECO:0000313" key="8">
    <source>
        <dbReference type="Proteomes" id="UP000256601"/>
    </source>
</evidence>
<evidence type="ECO:0000313" key="7">
    <source>
        <dbReference type="Proteomes" id="UP000182444"/>
    </source>
</evidence>
<dbReference type="eggNOG" id="KOG2861">
    <property type="taxonomic scope" value="Eukaryota"/>
</dbReference>
<dbReference type="EMBL" id="KZ858982">
    <property type="protein sequence ID" value="RDW26289.1"/>
    <property type="molecule type" value="Genomic_DNA"/>
</dbReference>
<gene>
    <name evidence="6" type="ORF">B0I71DRAFT_131190</name>
    <name evidence="5" type="ORF">YALI1_D02150g</name>
</gene>
<dbReference type="Proteomes" id="UP000182444">
    <property type="component" value="Chromosome 1D"/>
</dbReference>
<feature type="region of interest" description="Disordered" evidence="2">
    <location>
        <begin position="260"/>
        <end position="318"/>
    </location>
</feature>
<dbReference type="InterPro" id="IPR003734">
    <property type="entry name" value="DUF155"/>
</dbReference>
<keyword evidence="3" id="KW-0812">Transmembrane</keyword>
<feature type="domain" description="DUF155" evidence="4">
    <location>
        <begin position="327"/>
        <end position="535"/>
    </location>
</feature>
<dbReference type="AlphaFoldDB" id="A0A1D8NCT0"/>
<dbReference type="GO" id="GO:0005739">
    <property type="term" value="C:mitochondrion"/>
    <property type="evidence" value="ECO:0007669"/>
    <property type="project" value="UniProtKB-ARBA"/>
</dbReference>
<organism evidence="5 7">
    <name type="scientific">Yarrowia lipolytica</name>
    <name type="common">Candida lipolytica</name>
    <dbReference type="NCBI Taxonomy" id="4952"/>
    <lineage>
        <taxon>Eukaryota</taxon>
        <taxon>Fungi</taxon>
        <taxon>Dikarya</taxon>
        <taxon>Ascomycota</taxon>
        <taxon>Saccharomycotina</taxon>
        <taxon>Dipodascomycetes</taxon>
        <taxon>Dipodascales</taxon>
        <taxon>Dipodascales incertae sedis</taxon>
        <taxon>Yarrowia</taxon>
    </lineage>
</organism>